<dbReference type="Proteomes" id="UP000799766">
    <property type="component" value="Unassembled WGS sequence"/>
</dbReference>
<proteinExistence type="predicted"/>
<protein>
    <submittedName>
        <fullName evidence="2">Uncharacterized protein</fullName>
    </submittedName>
</protein>
<feature type="region of interest" description="Disordered" evidence="1">
    <location>
        <begin position="37"/>
        <end position="70"/>
    </location>
</feature>
<evidence type="ECO:0000313" key="2">
    <source>
        <dbReference type="EMBL" id="KAF2455212.1"/>
    </source>
</evidence>
<evidence type="ECO:0000313" key="3">
    <source>
        <dbReference type="Proteomes" id="UP000799766"/>
    </source>
</evidence>
<organism evidence="2 3">
    <name type="scientific">Lineolata rhizophorae</name>
    <dbReference type="NCBI Taxonomy" id="578093"/>
    <lineage>
        <taxon>Eukaryota</taxon>
        <taxon>Fungi</taxon>
        <taxon>Dikarya</taxon>
        <taxon>Ascomycota</taxon>
        <taxon>Pezizomycotina</taxon>
        <taxon>Dothideomycetes</taxon>
        <taxon>Dothideomycetes incertae sedis</taxon>
        <taxon>Lineolatales</taxon>
        <taxon>Lineolataceae</taxon>
        <taxon>Lineolata</taxon>
    </lineage>
</organism>
<reference evidence="2" key="1">
    <citation type="journal article" date="2020" name="Stud. Mycol.">
        <title>101 Dothideomycetes genomes: a test case for predicting lifestyles and emergence of pathogens.</title>
        <authorList>
            <person name="Haridas S."/>
            <person name="Albert R."/>
            <person name="Binder M."/>
            <person name="Bloem J."/>
            <person name="Labutti K."/>
            <person name="Salamov A."/>
            <person name="Andreopoulos B."/>
            <person name="Baker S."/>
            <person name="Barry K."/>
            <person name="Bills G."/>
            <person name="Bluhm B."/>
            <person name="Cannon C."/>
            <person name="Castanera R."/>
            <person name="Culley D."/>
            <person name="Daum C."/>
            <person name="Ezra D."/>
            <person name="Gonzalez J."/>
            <person name="Henrissat B."/>
            <person name="Kuo A."/>
            <person name="Liang C."/>
            <person name="Lipzen A."/>
            <person name="Lutzoni F."/>
            <person name="Magnuson J."/>
            <person name="Mondo S."/>
            <person name="Nolan M."/>
            <person name="Ohm R."/>
            <person name="Pangilinan J."/>
            <person name="Park H.-J."/>
            <person name="Ramirez L."/>
            <person name="Alfaro M."/>
            <person name="Sun H."/>
            <person name="Tritt A."/>
            <person name="Yoshinaga Y."/>
            <person name="Zwiers L.-H."/>
            <person name="Turgeon B."/>
            <person name="Goodwin S."/>
            <person name="Spatafora J."/>
            <person name="Crous P."/>
            <person name="Grigoriev I."/>
        </authorList>
    </citation>
    <scope>NUCLEOTIDE SEQUENCE</scope>
    <source>
        <strain evidence="2">ATCC 16933</strain>
    </source>
</reference>
<dbReference type="AlphaFoldDB" id="A0A6A6NUU5"/>
<gene>
    <name evidence="2" type="ORF">BDY21DRAFT_71403</name>
</gene>
<keyword evidence="3" id="KW-1185">Reference proteome</keyword>
<accession>A0A6A6NUU5</accession>
<sequence length="106" mass="11348">MIQSCGRGPVTRAAAMQARVLESSDVGAFPLARRPARRSVLRSGAHPTRRRSALSSVPRTREGLGRSRPSLVFGPDASTVRRMRVSGSSLILRTRIGRVCFGGGCS</sequence>
<name>A0A6A6NUU5_9PEZI</name>
<evidence type="ECO:0000256" key="1">
    <source>
        <dbReference type="SAM" id="MobiDB-lite"/>
    </source>
</evidence>
<dbReference type="EMBL" id="MU001687">
    <property type="protein sequence ID" value="KAF2455212.1"/>
    <property type="molecule type" value="Genomic_DNA"/>
</dbReference>